<dbReference type="Proteomes" id="UP001066276">
    <property type="component" value="Chromosome 9"/>
</dbReference>
<accession>A0AAV7NAN8</accession>
<proteinExistence type="predicted"/>
<protein>
    <submittedName>
        <fullName evidence="1">Uncharacterized protein</fullName>
    </submittedName>
</protein>
<reference evidence="1" key="1">
    <citation type="journal article" date="2022" name="bioRxiv">
        <title>Sequencing and chromosome-scale assembly of the giantPleurodeles waltlgenome.</title>
        <authorList>
            <person name="Brown T."/>
            <person name="Elewa A."/>
            <person name="Iarovenko S."/>
            <person name="Subramanian E."/>
            <person name="Araus A.J."/>
            <person name="Petzold A."/>
            <person name="Susuki M."/>
            <person name="Suzuki K.-i.T."/>
            <person name="Hayashi T."/>
            <person name="Toyoda A."/>
            <person name="Oliveira C."/>
            <person name="Osipova E."/>
            <person name="Leigh N.D."/>
            <person name="Simon A."/>
            <person name="Yun M.H."/>
        </authorList>
    </citation>
    <scope>NUCLEOTIDE SEQUENCE</scope>
    <source>
        <strain evidence="1">20211129_DDA</strain>
        <tissue evidence="1">Liver</tissue>
    </source>
</reference>
<organism evidence="1 2">
    <name type="scientific">Pleurodeles waltl</name>
    <name type="common">Iberian ribbed newt</name>
    <dbReference type="NCBI Taxonomy" id="8319"/>
    <lineage>
        <taxon>Eukaryota</taxon>
        <taxon>Metazoa</taxon>
        <taxon>Chordata</taxon>
        <taxon>Craniata</taxon>
        <taxon>Vertebrata</taxon>
        <taxon>Euteleostomi</taxon>
        <taxon>Amphibia</taxon>
        <taxon>Batrachia</taxon>
        <taxon>Caudata</taxon>
        <taxon>Salamandroidea</taxon>
        <taxon>Salamandridae</taxon>
        <taxon>Pleurodelinae</taxon>
        <taxon>Pleurodeles</taxon>
    </lineage>
</organism>
<name>A0AAV7NAN8_PLEWA</name>
<keyword evidence="2" id="KW-1185">Reference proteome</keyword>
<gene>
    <name evidence="1" type="ORF">NDU88_007134</name>
</gene>
<comment type="caution">
    <text evidence="1">The sequence shown here is derived from an EMBL/GenBank/DDBJ whole genome shotgun (WGS) entry which is preliminary data.</text>
</comment>
<dbReference type="AlphaFoldDB" id="A0AAV7NAN8"/>
<evidence type="ECO:0000313" key="2">
    <source>
        <dbReference type="Proteomes" id="UP001066276"/>
    </source>
</evidence>
<sequence>MKLEKCDEACDKPYRAQMGEYDAWMRAQILKLVKCSSYNDNKQMRRDETTCCKGGSSNPGAMRHQNTSFAHQSNLRNTQAAFAKNSSEAQTKTKFGKNRICILRIRGCS</sequence>
<evidence type="ECO:0000313" key="1">
    <source>
        <dbReference type="EMBL" id="KAJ1109775.1"/>
    </source>
</evidence>
<dbReference type="EMBL" id="JANPWB010000013">
    <property type="protein sequence ID" value="KAJ1109775.1"/>
    <property type="molecule type" value="Genomic_DNA"/>
</dbReference>